<evidence type="ECO:0000256" key="3">
    <source>
        <dbReference type="ARBA" id="ARBA00022833"/>
    </source>
</evidence>
<protein>
    <submittedName>
        <fullName evidence="6">FYVE zinc finger containing protein</fullName>
    </submittedName>
</protein>
<proteinExistence type="predicted"/>
<keyword evidence="7" id="KW-1185">Reference proteome</keyword>
<dbReference type="EMBL" id="JAECZO010000012">
    <property type="protein sequence ID" value="KAK7201136.1"/>
    <property type="molecule type" value="Genomic_DNA"/>
</dbReference>
<dbReference type="SUPFAM" id="SSF57903">
    <property type="entry name" value="FYVE/PHD zinc finger"/>
    <property type="match status" value="1"/>
</dbReference>
<accession>A0AAW0F5P6</accession>
<evidence type="ECO:0000256" key="4">
    <source>
        <dbReference type="PROSITE-ProRule" id="PRU00091"/>
    </source>
</evidence>
<keyword evidence="1" id="KW-0479">Metal-binding</keyword>
<dbReference type="InterPro" id="IPR017455">
    <property type="entry name" value="Znf_FYVE-rel"/>
</dbReference>
<comment type="caution">
    <text evidence="6">The sequence shown here is derived from an EMBL/GenBank/DDBJ whole genome shotgun (WGS) entry which is preliminary data.</text>
</comment>
<feature type="domain" description="FYVE-type" evidence="5">
    <location>
        <begin position="13"/>
        <end position="73"/>
    </location>
</feature>
<evidence type="ECO:0000313" key="6">
    <source>
        <dbReference type="EMBL" id="KAK7201136.1"/>
    </source>
</evidence>
<keyword evidence="2 4" id="KW-0863">Zinc-finger</keyword>
<dbReference type="Gene3D" id="3.30.40.10">
    <property type="entry name" value="Zinc/RING finger domain, C3HC4 (zinc finger)"/>
    <property type="match status" value="1"/>
</dbReference>
<dbReference type="AlphaFoldDB" id="A0AAW0F5P6"/>
<sequence>MSLNVSLGPWKADSAVTHCELCDVAFNVFRRRHHCRCCGAVFCSACTNQSCTIPTFPSFIPQRVCRECHTLLTTREAGRSQRRDRALLKPAQRLPVLMSVGHRCTPSVSLAARQEGWDRAECGTDSQAPCTSQRESPTIFNGSVGGNMECSDVMLDSDDDDEDEDGVATAVAGVLTSSATQETMSVSFLPVLKDSIVQSGDLALLNVLLFPSPRCCTVTVVAASEEDTMAELVTRLTATYFNLASGPFKRMTDSAKEELRCSLHFYSEMQRIPSELPAAHVARNCSHVVLTTLSPEQFEKERDTASCVSSLRQFFNHERAVAVEAAD</sequence>
<dbReference type="GO" id="GO:0008270">
    <property type="term" value="F:zinc ion binding"/>
    <property type="evidence" value="ECO:0007669"/>
    <property type="project" value="UniProtKB-KW"/>
</dbReference>
<keyword evidence="3" id="KW-0862">Zinc</keyword>
<evidence type="ECO:0000259" key="5">
    <source>
        <dbReference type="PROSITE" id="PS50178"/>
    </source>
</evidence>
<dbReference type="Proteomes" id="UP001430356">
    <property type="component" value="Unassembled WGS sequence"/>
</dbReference>
<organism evidence="6 7">
    <name type="scientific">Novymonas esmeraldas</name>
    <dbReference type="NCBI Taxonomy" id="1808958"/>
    <lineage>
        <taxon>Eukaryota</taxon>
        <taxon>Discoba</taxon>
        <taxon>Euglenozoa</taxon>
        <taxon>Kinetoplastea</taxon>
        <taxon>Metakinetoplastina</taxon>
        <taxon>Trypanosomatida</taxon>
        <taxon>Trypanosomatidae</taxon>
        <taxon>Novymonas</taxon>
    </lineage>
</organism>
<evidence type="ECO:0000256" key="2">
    <source>
        <dbReference type="ARBA" id="ARBA00022771"/>
    </source>
</evidence>
<reference evidence="6 7" key="1">
    <citation type="journal article" date="2021" name="MBio">
        <title>A New Model Trypanosomatid, Novymonas esmeraldas: Genomic Perception of Its 'Candidatus Pandoraea novymonadis' Endosymbiont.</title>
        <authorList>
            <person name="Zakharova A."/>
            <person name="Saura A."/>
            <person name="Butenko A."/>
            <person name="Podesvova L."/>
            <person name="Warmusova S."/>
            <person name="Kostygov A.Y."/>
            <person name="Nenarokova A."/>
            <person name="Lukes J."/>
            <person name="Opperdoes F.R."/>
            <person name="Yurchenko V."/>
        </authorList>
    </citation>
    <scope>NUCLEOTIDE SEQUENCE [LARGE SCALE GENOMIC DNA]</scope>
    <source>
        <strain evidence="6 7">E262AT.01</strain>
    </source>
</reference>
<dbReference type="PANTHER" id="PTHR39490:SF8">
    <property type="entry name" value="ZINC FINGER FYVE DOMAIN-CONTAINING PROTEIN 21"/>
    <property type="match status" value="1"/>
</dbReference>
<gene>
    <name evidence="6" type="ORF">NESM_000174500</name>
</gene>
<dbReference type="InterPro" id="IPR000306">
    <property type="entry name" value="Znf_FYVE"/>
</dbReference>
<dbReference type="InterPro" id="IPR052113">
    <property type="entry name" value="FYVE-type_Zinc_Finger"/>
</dbReference>
<dbReference type="InterPro" id="IPR011011">
    <property type="entry name" value="Znf_FYVE_PHD"/>
</dbReference>
<evidence type="ECO:0000313" key="7">
    <source>
        <dbReference type="Proteomes" id="UP001430356"/>
    </source>
</evidence>
<dbReference type="PANTHER" id="PTHR39490">
    <property type="entry name" value="ARRESTIN DOMAIN-CONTAINING PROTEIN D"/>
    <property type="match status" value="1"/>
</dbReference>
<dbReference type="SMART" id="SM00064">
    <property type="entry name" value="FYVE"/>
    <property type="match status" value="1"/>
</dbReference>
<dbReference type="Pfam" id="PF01363">
    <property type="entry name" value="FYVE"/>
    <property type="match status" value="1"/>
</dbReference>
<name>A0AAW0F5P6_9TRYP</name>
<dbReference type="InterPro" id="IPR013083">
    <property type="entry name" value="Znf_RING/FYVE/PHD"/>
</dbReference>
<dbReference type="PROSITE" id="PS50178">
    <property type="entry name" value="ZF_FYVE"/>
    <property type="match status" value="1"/>
</dbReference>
<evidence type="ECO:0000256" key="1">
    <source>
        <dbReference type="ARBA" id="ARBA00022723"/>
    </source>
</evidence>